<keyword evidence="5" id="KW-1185">Reference proteome</keyword>
<name>A0AA86QLS9_9EUKA</name>
<accession>A0AA86QLS9</accession>
<protein>
    <submittedName>
        <fullName evidence="1">Uncharacterized protein</fullName>
    </submittedName>
</protein>
<gene>
    <name evidence="3" type="ORF">HINF_LOCUS21089</name>
    <name evidence="4" type="ORF">HINF_LOCUS36249</name>
    <name evidence="1" type="ORF">HINF_LOCUS41740</name>
    <name evidence="2" type="ORF">HINF_LOCUS50960</name>
</gene>
<dbReference type="EMBL" id="CAXDID020000133">
    <property type="protein sequence ID" value="CAL6036106.1"/>
    <property type="molecule type" value="Genomic_DNA"/>
</dbReference>
<reference evidence="3 5" key="2">
    <citation type="submission" date="2024-07" db="EMBL/GenBank/DDBJ databases">
        <authorList>
            <person name="Akdeniz Z."/>
        </authorList>
    </citation>
    <scope>NUCLEOTIDE SEQUENCE [LARGE SCALE GENOMIC DNA]</scope>
</reference>
<dbReference type="EMBL" id="CAXDID020000057">
    <property type="protein sequence ID" value="CAL6008375.1"/>
    <property type="molecule type" value="Genomic_DNA"/>
</dbReference>
<comment type="caution">
    <text evidence="1">The sequence shown here is derived from an EMBL/GenBank/DDBJ whole genome shotgun (WGS) entry which is preliminary data.</text>
</comment>
<organism evidence="1">
    <name type="scientific">Hexamita inflata</name>
    <dbReference type="NCBI Taxonomy" id="28002"/>
    <lineage>
        <taxon>Eukaryota</taxon>
        <taxon>Metamonada</taxon>
        <taxon>Diplomonadida</taxon>
        <taxon>Hexamitidae</taxon>
        <taxon>Hexamitinae</taxon>
        <taxon>Hexamita</taxon>
    </lineage>
</organism>
<evidence type="ECO:0000313" key="4">
    <source>
        <dbReference type="EMBL" id="CAL6036106.1"/>
    </source>
</evidence>
<dbReference type="EMBL" id="CATOUU010000967">
    <property type="protein sequence ID" value="CAI9963315.1"/>
    <property type="molecule type" value="Genomic_DNA"/>
</dbReference>
<dbReference type="AlphaFoldDB" id="A0AA86QLS9"/>
<dbReference type="EMBL" id="CATOUU010000845">
    <property type="protein sequence ID" value="CAI9954095.1"/>
    <property type="molecule type" value="Genomic_DNA"/>
</dbReference>
<reference evidence="1" key="1">
    <citation type="submission" date="2023-06" db="EMBL/GenBank/DDBJ databases">
        <authorList>
            <person name="Kurt Z."/>
        </authorList>
    </citation>
    <scope>NUCLEOTIDE SEQUENCE</scope>
</reference>
<dbReference type="Proteomes" id="UP001642409">
    <property type="component" value="Unassembled WGS sequence"/>
</dbReference>
<sequence length="556" mass="65333">MIQNSMQQQNLISNNDQKAIQLLFRRVYTEIFNYSAANQAPEELQKSVQNIQMHCIDLQKIPDISLEMKQNIVYFHQVFTLFLKFVQMQQSVFGTSALSLDQIANWVVETAVMLIKTEDIMNLQIQQQMLIHFIKKEYQTILNHQSCMSSLLRDSIYQYIQTNQFYATTQAQNQNDPLFLVAKFIQNQITLPTFQAMSKNLHVHQLFNFYLLSKNKQQLITFMNQKLCLPLQFAHLVMKMLKIVPDNQIQSVDILFQSFDNTMNMNPLEKMVQQINSIVFKYMLRSHIQPLRISESCYKLRDLKADDVIIYFLFMFQNQNPQQQQYIKQIQADILRQNIDTLIENKSKVHFYIELAEKIDHSLQQQIIHRVNDKYKDTDLNFVVEFLQLADDKLLLERLLRDIVSRQLQNQCGQLNLNDIDTFCVDLDMDTNDDVRSDRILLKDLKRVQSQFRENIIDQALVREIAQNCPYQNVTKGLICDMEYFAQKGNKLNQSKSSLNRSKVVEKMEPKADDAEELIYQLQKAKSHWRGDQFAPAGAEAENVVELAQYMLLGKM</sequence>
<proteinExistence type="predicted"/>
<evidence type="ECO:0000313" key="3">
    <source>
        <dbReference type="EMBL" id="CAL6008375.1"/>
    </source>
</evidence>
<evidence type="ECO:0000313" key="5">
    <source>
        <dbReference type="Proteomes" id="UP001642409"/>
    </source>
</evidence>
<evidence type="ECO:0000313" key="1">
    <source>
        <dbReference type="EMBL" id="CAI9954095.1"/>
    </source>
</evidence>
<evidence type="ECO:0000313" key="2">
    <source>
        <dbReference type="EMBL" id="CAI9963315.1"/>
    </source>
</evidence>